<dbReference type="Proteomes" id="UP000639338">
    <property type="component" value="Unassembled WGS sequence"/>
</dbReference>
<evidence type="ECO:0000256" key="1">
    <source>
        <dbReference type="SAM" id="MobiDB-lite"/>
    </source>
</evidence>
<sequence length="151" mass="17805">MNRKKVTEDVPASDYDYAPEMNKKKVTEDVPASDYDCAPEMNRKKVTEDVPASDYDYAPEINRKKVTEDVPASDYDYIPKNKKNKIEYAYKGRVVRKKAERRKLTGWDCKDCEKWYQNLNLSAEEVQKLFKRLRVLHFTYGRGDYNFIVAI</sequence>
<reference evidence="2 3" key="1">
    <citation type="submission" date="2020-08" db="EMBL/GenBank/DDBJ databases">
        <title>Aphidius gifuensis genome sequencing and assembly.</title>
        <authorList>
            <person name="Du Z."/>
        </authorList>
    </citation>
    <scope>NUCLEOTIDE SEQUENCE [LARGE SCALE GENOMIC DNA]</scope>
    <source>
        <strain evidence="2">YNYX2018</strain>
        <tissue evidence="2">Adults</tissue>
    </source>
</reference>
<dbReference type="AlphaFoldDB" id="A0A834XKY2"/>
<comment type="caution">
    <text evidence="2">The sequence shown here is derived from an EMBL/GenBank/DDBJ whole genome shotgun (WGS) entry which is preliminary data.</text>
</comment>
<gene>
    <name evidence="2" type="ORF">HCN44_007092</name>
</gene>
<feature type="region of interest" description="Disordered" evidence="1">
    <location>
        <begin position="1"/>
        <end position="43"/>
    </location>
</feature>
<evidence type="ECO:0000313" key="3">
    <source>
        <dbReference type="Proteomes" id="UP000639338"/>
    </source>
</evidence>
<protein>
    <submittedName>
        <fullName evidence="2">Uncharacterized protein</fullName>
    </submittedName>
</protein>
<accession>A0A834XKY2</accession>
<dbReference type="EMBL" id="JACMRX010000005">
    <property type="protein sequence ID" value="KAF7988782.1"/>
    <property type="molecule type" value="Genomic_DNA"/>
</dbReference>
<organism evidence="2 3">
    <name type="scientific">Aphidius gifuensis</name>
    <name type="common">Parasitoid wasp</name>
    <dbReference type="NCBI Taxonomy" id="684658"/>
    <lineage>
        <taxon>Eukaryota</taxon>
        <taxon>Metazoa</taxon>
        <taxon>Ecdysozoa</taxon>
        <taxon>Arthropoda</taxon>
        <taxon>Hexapoda</taxon>
        <taxon>Insecta</taxon>
        <taxon>Pterygota</taxon>
        <taxon>Neoptera</taxon>
        <taxon>Endopterygota</taxon>
        <taxon>Hymenoptera</taxon>
        <taxon>Apocrita</taxon>
        <taxon>Ichneumonoidea</taxon>
        <taxon>Braconidae</taxon>
        <taxon>Aphidiinae</taxon>
        <taxon>Aphidius</taxon>
    </lineage>
</organism>
<proteinExistence type="predicted"/>
<evidence type="ECO:0000313" key="2">
    <source>
        <dbReference type="EMBL" id="KAF7988782.1"/>
    </source>
</evidence>
<keyword evidence="3" id="KW-1185">Reference proteome</keyword>
<name>A0A834XKY2_APHGI</name>